<evidence type="ECO:0000313" key="2">
    <source>
        <dbReference type="Proteomes" id="UP000075714"/>
    </source>
</evidence>
<dbReference type="AlphaFoldDB" id="A0A150GPU8"/>
<comment type="caution">
    <text evidence="1">The sequence shown here is derived from an EMBL/GenBank/DDBJ whole genome shotgun (WGS) entry which is preliminary data.</text>
</comment>
<accession>A0A150GPU8</accession>
<reference evidence="2" key="1">
    <citation type="journal article" date="2016" name="Nat. Commun.">
        <title>The Gonium pectorale genome demonstrates co-option of cell cycle regulation during the evolution of multicellularity.</title>
        <authorList>
            <person name="Hanschen E.R."/>
            <person name="Marriage T.N."/>
            <person name="Ferris P.J."/>
            <person name="Hamaji T."/>
            <person name="Toyoda A."/>
            <person name="Fujiyama A."/>
            <person name="Neme R."/>
            <person name="Noguchi H."/>
            <person name="Minakuchi Y."/>
            <person name="Suzuki M."/>
            <person name="Kawai-Toyooka H."/>
            <person name="Smith D.R."/>
            <person name="Sparks H."/>
            <person name="Anderson J."/>
            <person name="Bakaric R."/>
            <person name="Luria V."/>
            <person name="Karger A."/>
            <person name="Kirschner M.W."/>
            <person name="Durand P.M."/>
            <person name="Michod R.E."/>
            <person name="Nozaki H."/>
            <person name="Olson B.J."/>
        </authorList>
    </citation>
    <scope>NUCLEOTIDE SEQUENCE [LARGE SCALE GENOMIC DNA]</scope>
    <source>
        <strain evidence="2">NIES-2863</strain>
    </source>
</reference>
<organism evidence="1 2">
    <name type="scientific">Gonium pectorale</name>
    <name type="common">Green alga</name>
    <dbReference type="NCBI Taxonomy" id="33097"/>
    <lineage>
        <taxon>Eukaryota</taxon>
        <taxon>Viridiplantae</taxon>
        <taxon>Chlorophyta</taxon>
        <taxon>core chlorophytes</taxon>
        <taxon>Chlorophyceae</taxon>
        <taxon>CS clade</taxon>
        <taxon>Chlamydomonadales</taxon>
        <taxon>Volvocaceae</taxon>
        <taxon>Gonium</taxon>
    </lineage>
</organism>
<proteinExistence type="predicted"/>
<dbReference type="Proteomes" id="UP000075714">
    <property type="component" value="Unassembled WGS sequence"/>
</dbReference>
<gene>
    <name evidence="1" type="ORF">GPECTOR_11g270</name>
</gene>
<evidence type="ECO:0000313" key="1">
    <source>
        <dbReference type="EMBL" id="KXZ51831.1"/>
    </source>
</evidence>
<dbReference type="OrthoDB" id="443672at2759"/>
<name>A0A150GPU8_GONPE</name>
<sequence length="139" mass="15452">MRADPQDVGPAYRNVIGIPGGINSPMFRIIQEENKYGMELREGRGNVVERGRATEASAVLPLRDNPPAQSKDSGVDSGDVLNTVWVVDSDALPFYRAERYHQFHNGLGKIFPLEYVRDLRNQIAGLGRIEPTGCLELPF</sequence>
<evidence type="ECO:0008006" key="3">
    <source>
        <dbReference type="Google" id="ProtNLM"/>
    </source>
</evidence>
<keyword evidence="2" id="KW-1185">Reference proteome</keyword>
<dbReference type="EMBL" id="LSYV01000012">
    <property type="protein sequence ID" value="KXZ51831.1"/>
    <property type="molecule type" value="Genomic_DNA"/>
</dbReference>
<protein>
    <recommendedName>
        <fullName evidence="3">Peptide-methionine (S)-S-oxide reductase</fullName>
    </recommendedName>
</protein>